<comment type="caution">
    <text evidence="1">The sequence shown here is derived from an EMBL/GenBank/DDBJ whole genome shotgun (WGS) entry which is preliminary data.</text>
</comment>
<name>A0A7X0RSB6_9BACL</name>
<proteinExistence type="predicted"/>
<dbReference type="AlphaFoldDB" id="A0A7X0RSB6"/>
<sequence>MTAATEKDWTKTMTTAASAIYGAVSYTDKKHLTLVDVMGLTGHAFRLNIDPKQIHAAGPTSFPGGYILRRNLANLGFISNLADAEMPVTPELAERTIALVQQAIDRGTPAIAFDLFIPEFGLIYGYDDERQLFHAKDVSHDGTISYRQFVESKIGVLFAVTIAESLPHSKYEMLRMALDMIVSHARGEEWNHVFKDKFAMGLSGYGAWIDVMRKREADAFGNAYNVEVVADARAFAAEFLRRLTVQWNGANIVERMVRERAAEAAAHYEAVAEAFRGMESLFPFPQGGTPQDAEIADRAVVLLADAQAAEEKGVKVLEQLFDFMKAYYSEVWVH</sequence>
<reference evidence="1 2" key="1">
    <citation type="submission" date="2020-08" db="EMBL/GenBank/DDBJ databases">
        <title>Cohnella phylogeny.</title>
        <authorList>
            <person name="Dunlap C."/>
        </authorList>
    </citation>
    <scope>NUCLEOTIDE SEQUENCE [LARGE SCALE GENOMIC DNA]</scope>
    <source>
        <strain evidence="1 2">DSM 28246</strain>
    </source>
</reference>
<accession>A0A7X0RSB6</accession>
<evidence type="ECO:0000313" key="1">
    <source>
        <dbReference type="EMBL" id="MBB6671344.1"/>
    </source>
</evidence>
<dbReference type="Proteomes" id="UP000547209">
    <property type="component" value="Unassembled WGS sequence"/>
</dbReference>
<evidence type="ECO:0000313" key="2">
    <source>
        <dbReference type="Proteomes" id="UP000547209"/>
    </source>
</evidence>
<dbReference type="RefSeq" id="WP_185142824.1">
    <property type="nucleotide sequence ID" value="NZ_JACJVP010000020.1"/>
</dbReference>
<protein>
    <submittedName>
        <fullName evidence="1">Uncharacterized protein</fullName>
    </submittedName>
</protein>
<gene>
    <name evidence="1" type="ORF">H7C19_11705</name>
</gene>
<dbReference type="EMBL" id="JACJVP010000020">
    <property type="protein sequence ID" value="MBB6671344.1"/>
    <property type="molecule type" value="Genomic_DNA"/>
</dbReference>
<organism evidence="1 2">
    <name type="scientific">Cohnella nanjingensis</name>
    <dbReference type="NCBI Taxonomy" id="1387779"/>
    <lineage>
        <taxon>Bacteria</taxon>
        <taxon>Bacillati</taxon>
        <taxon>Bacillota</taxon>
        <taxon>Bacilli</taxon>
        <taxon>Bacillales</taxon>
        <taxon>Paenibacillaceae</taxon>
        <taxon>Cohnella</taxon>
    </lineage>
</organism>
<keyword evidence="2" id="KW-1185">Reference proteome</keyword>